<evidence type="ECO:0000313" key="2">
    <source>
        <dbReference type="EMBL" id="MCD7108503.1"/>
    </source>
</evidence>
<organism evidence="2 3">
    <name type="scientific">Rhizobium quercicola</name>
    <dbReference type="NCBI Taxonomy" id="2901226"/>
    <lineage>
        <taxon>Bacteria</taxon>
        <taxon>Pseudomonadati</taxon>
        <taxon>Pseudomonadota</taxon>
        <taxon>Alphaproteobacteria</taxon>
        <taxon>Hyphomicrobiales</taxon>
        <taxon>Rhizobiaceae</taxon>
        <taxon>Rhizobium/Agrobacterium group</taxon>
        <taxon>Rhizobium</taxon>
    </lineage>
</organism>
<accession>A0A9X1NQF7</accession>
<gene>
    <name evidence="2" type="ORF">LRX75_05535</name>
</gene>
<dbReference type="Proteomes" id="UP001139089">
    <property type="component" value="Unassembled WGS sequence"/>
</dbReference>
<feature type="compositionally biased region" description="Low complexity" evidence="1">
    <location>
        <begin position="53"/>
        <end position="77"/>
    </location>
</feature>
<sequence length="77" mass="7977">MSEAERQAQARRERAARTLRENLQRRKQQGRARRAGDADEAVGLPAANGEVPTAATSTAAGDGALADAGSAGETAEE</sequence>
<feature type="region of interest" description="Disordered" evidence="1">
    <location>
        <begin position="1"/>
        <end position="77"/>
    </location>
</feature>
<evidence type="ECO:0000256" key="1">
    <source>
        <dbReference type="SAM" id="MobiDB-lite"/>
    </source>
</evidence>
<name>A0A9X1NQF7_9HYPH</name>
<dbReference type="EMBL" id="JAJOZR010000003">
    <property type="protein sequence ID" value="MCD7108503.1"/>
    <property type="molecule type" value="Genomic_DNA"/>
</dbReference>
<dbReference type="RefSeq" id="WP_231812588.1">
    <property type="nucleotide sequence ID" value="NZ_JAJOZR010000003.1"/>
</dbReference>
<proteinExistence type="predicted"/>
<reference evidence="2" key="1">
    <citation type="submission" date="2021-12" db="EMBL/GenBank/DDBJ databases">
        <authorList>
            <person name="Li Y."/>
        </authorList>
    </citation>
    <scope>NUCLEOTIDE SEQUENCE</scope>
    <source>
        <strain evidence="2">DKSPLA3</strain>
    </source>
</reference>
<dbReference type="AlphaFoldDB" id="A0A9X1NQF7"/>
<keyword evidence="3" id="KW-1185">Reference proteome</keyword>
<feature type="compositionally biased region" description="Basic and acidic residues" evidence="1">
    <location>
        <begin position="1"/>
        <end position="24"/>
    </location>
</feature>
<comment type="caution">
    <text evidence="2">The sequence shown here is derived from an EMBL/GenBank/DDBJ whole genome shotgun (WGS) entry which is preliminary data.</text>
</comment>
<evidence type="ECO:0000313" key="3">
    <source>
        <dbReference type="Proteomes" id="UP001139089"/>
    </source>
</evidence>
<protein>
    <submittedName>
        <fullName evidence="2">Uncharacterized protein</fullName>
    </submittedName>
</protein>